<dbReference type="KEGG" id="fil:BN1229_v1_1569"/>
<dbReference type="RefSeq" id="WP_139165282.1">
    <property type="nucleotide sequence ID" value="NZ_LN829118.1"/>
</dbReference>
<name>A0A0D6JDS6_9HYPH</name>
<dbReference type="Proteomes" id="UP000033187">
    <property type="component" value="Chromosome 1"/>
</dbReference>
<keyword evidence="1" id="KW-0732">Signal</keyword>
<evidence type="ECO:0000256" key="1">
    <source>
        <dbReference type="SAM" id="SignalP"/>
    </source>
</evidence>
<evidence type="ECO:0000313" key="2">
    <source>
        <dbReference type="EMBL" id="CPR18129.1"/>
    </source>
</evidence>
<keyword evidence="3" id="KW-1185">Reference proteome</keyword>
<sequence>MLGKTLIAAAMFTVVAAGTATTASAHSGGYKRVVTVQQCIGSGKYLVRKNRHTGRVYSKTRIGRCFTKRHHAHGHWKKKRVAKRIFRRAFNN</sequence>
<dbReference type="EMBL" id="LN829119">
    <property type="protein sequence ID" value="CPR18129.1"/>
    <property type="molecule type" value="Genomic_DNA"/>
</dbReference>
<proteinExistence type="predicted"/>
<feature type="signal peptide" evidence="1">
    <location>
        <begin position="1"/>
        <end position="25"/>
    </location>
</feature>
<evidence type="ECO:0000313" key="3">
    <source>
        <dbReference type="Proteomes" id="UP000033187"/>
    </source>
</evidence>
<accession>A0A0D6JDS6</accession>
<organism evidence="2 3">
    <name type="scientific">Candidatus Filomicrobium marinum</name>
    <dbReference type="NCBI Taxonomy" id="1608628"/>
    <lineage>
        <taxon>Bacteria</taxon>
        <taxon>Pseudomonadati</taxon>
        <taxon>Pseudomonadota</taxon>
        <taxon>Alphaproteobacteria</taxon>
        <taxon>Hyphomicrobiales</taxon>
        <taxon>Hyphomicrobiaceae</taxon>
        <taxon>Filomicrobium</taxon>
    </lineage>
</organism>
<protein>
    <submittedName>
        <fullName evidence="2">Uncharacterized protein</fullName>
    </submittedName>
</protein>
<dbReference type="AlphaFoldDB" id="A0A0D6JDS6"/>
<reference evidence="3" key="1">
    <citation type="submission" date="2015-02" db="EMBL/GenBank/DDBJ databases">
        <authorList>
            <person name="Chooi Y.-H."/>
        </authorList>
    </citation>
    <scope>NUCLEOTIDE SEQUENCE [LARGE SCALE GENOMIC DNA]</scope>
    <source>
        <strain evidence="3">strain Y</strain>
    </source>
</reference>
<dbReference type="KEGG" id="fiy:BN1229_v1_1571"/>
<feature type="chain" id="PRO_5002306114" evidence="1">
    <location>
        <begin position="26"/>
        <end position="92"/>
    </location>
</feature>
<gene>
    <name evidence="2" type="ORF">YBN1229_v1_1571</name>
</gene>